<feature type="transmembrane region" description="Helical" evidence="5">
    <location>
        <begin position="142"/>
        <end position="163"/>
    </location>
</feature>
<dbReference type="Proteomes" id="UP000663829">
    <property type="component" value="Unassembled WGS sequence"/>
</dbReference>
<feature type="transmembrane region" description="Helical" evidence="5">
    <location>
        <begin position="306"/>
        <end position="329"/>
    </location>
</feature>
<feature type="transmembrane region" description="Helical" evidence="5">
    <location>
        <begin position="53"/>
        <end position="75"/>
    </location>
</feature>
<dbReference type="PANTHER" id="PTHR23508">
    <property type="entry name" value="CARBOXYLIC ACID TRANSPORTER PROTEIN HOMOLOG"/>
    <property type="match status" value="1"/>
</dbReference>
<feature type="transmembrane region" description="Helical" evidence="5">
    <location>
        <begin position="21"/>
        <end position="41"/>
    </location>
</feature>
<keyword evidence="3 5" id="KW-1133">Transmembrane helix</keyword>
<evidence type="ECO:0000313" key="10">
    <source>
        <dbReference type="EMBL" id="CAF4188858.1"/>
    </source>
</evidence>
<sequence length="449" mass="49699">MAEETGAKGKKHLKATITIAMSNYLEAASIVAGAGGLSLWVEYLQLSDFEVGLLGAVSANGFGSAIGALLGGFLADRYGRKFVYKYDLVVYMCGVALISLAINFPMLLIGYVITGVAVGAAIPAAWTYIAEEAPPNERAARVGWGQFAWSVGPAISLLMSVALSPWGLLGSRIIFISLLVTAFITWILRQKIDESHVWTERQKKKRDATLLEARTQQPQRKTSLLRELITVKANRKAFLLLFGIYFFWCLVAGVMGYFMPYIYQIAGWRLTSTHANLLQASLWVFTILSTYFVFIRFGDKWNQRYLFSIGALMEIIGWIILVVGGMGWVELCLFVVIWGVAAGFGAQAFYSLWASELFKTEYRAAAQGTMFCLVRVGVGLISLVVPVMITRIGFSWLAVIMIALLFIHSLIGFLLAPETRGKTLDEIEKEWYGEEKTEATAEMANNTDV</sequence>
<feature type="transmembrane region" description="Helical" evidence="5">
    <location>
        <begin position="108"/>
        <end position="130"/>
    </location>
</feature>
<evidence type="ECO:0000259" key="6">
    <source>
        <dbReference type="PROSITE" id="PS50850"/>
    </source>
</evidence>
<feature type="transmembrane region" description="Helical" evidence="5">
    <location>
        <begin position="335"/>
        <end position="353"/>
    </location>
</feature>
<dbReference type="Proteomes" id="UP000681722">
    <property type="component" value="Unassembled WGS sequence"/>
</dbReference>
<dbReference type="PROSITE" id="PS50850">
    <property type="entry name" value="MFS"/>
    <property type="match status" value="1"/>
</dbReference>
<feature type="transmembrane region" description="Helical" evidence="5">
    <location>
        <begin position="275"/>
        <end position="294"/>
    </location>
</feature>
<evidence type="ECO:0000313" key="8">
    <source>
        <dbReference type="EMBL" id="CAF1343868.1"/>
    </source>
</evidence>
<dbReference type="Proteomes" id="UP000682733">
    <property type="component" value="Unassembled WGS sequence"/>
</dbReference>
<reference evidence="7" key="1">
    <citation type="submission" date="2021-02" db="EMBL/GenBank/DDBJ databases">
        <authorList>
            <person name="Nowell W R."/>
        </authorList>
    </citation>
    <scope>NUCLEOTIDE SEQUENCE</scope>
</reference>
<dbReference type="Pfam" id="PF00083">
    <property type="entry name" value="Sugar_tr"/>
    <property type="match status" value="1"/>
</dbReference>
<comment type="caution">
    <text evidence="7">The sequence shown here is derived from an EMBL/GenBank/DDBJ whole genome shotgun (WGS) entry which is preliminary data.</text>
</comment>
<evidence type="ECO:0000313" key="9">
    <source>
        <dbReference type="EMBL" id="CAF4154998.1"/>
    </source>
</evidence>
<dbReference type="GO" id="GO:0005886">
    <property type="term" value="C:plasma membrane"/>
    <property type="evidence" value="ECO:0007669"/>
    <property type="project" value="TreeGrafter"/>
</dbReference>
<evidence type="ECO:0000313" key="11">
    <source>
        <dbReference type="Proteomes" id="UP000663829"/>
    </source>
</evidence>
<dbReference type="Gene3D" id="1.20.1250.20">
    <property type="entry name" value="MFS general substrate transporter like domains"/>
    <property type="match status" value="1"/>
</dbReference>
<dbReference type="EMBL" id="CAJOBC010054605">
    <property type="protein sequence ID" value="CAF4188858.1"/>
    <property type="molecule type" value="Genomic_DNA"/>
</dbReference>
<protein>
    <recommendedName>
        <fullName evidence="6">Major facilitator superfamily (MFS) profile domain-containing protein</fullName>
    </recommendedName>
</protein>
<feature type="transmembrane region" description="Helical" evidence="5">
    <location>
        <begin position="238"/>
        <end position="263"/>
    </location>
</feature>
<dbReference type="CDD" id="cd17316">
    <property type="entry name" value="MFS_SV2_like"/>
    <property type="match status" value="1"/>
</dbReference>
<evidence type="ECO:0000256" key="3">
    <source>
        <dbReference type="ARBA" id="ARBA00022989"/>
    </source>
</evidence>
<dbReference type="PANTHER" id="PTHR23508:SF10">
    <property type="entry name" value="CARBOXYLIC ACID TRANSPORTER PROTEIN HOMOLOG"/>
    <property type="match status" value="1"/>
</dbReference>
<dbReference type="InterPro" id="IPR020846">
    <property type="entry name" value="MFS_dom"/>
</dbReference>
<dbReference type="EMBL" id="CAJOBA010043803">
    <property type="protein sequence ID" value="CAF4154998.1"/>
    <property type="molecule type" value="Genomic_DNA"/>
</dbReference>
<keyword evidence="11" id="KW-1185">Reference proteome</keyword>
<dbReference type="GO" id="GO:0046943">
    <property type="term" value="F:carboxylic acid transmembrane transporter activity"/>
    <property type="evidence" value="ECO:0007669"/>
    <property type="project" value="TreeGrafter"/>
</dbReference>
<dbReference type="Proteomes" id="UP000677228">
    <property type="component" value="Unassembled WGS sequence"/>
</dbReference>
<keyword evidence="2 5" id="KW-0812">Transmembrane</keyword>
<evidence type="ECO:0000313" key="7">
    <source>
        <dbReference type="EMBL" id="CAF1333238.1"/>
    </source>
</evidence>
<dbReference type="InterPro" id="IPR036259">
    <property type="entry name" value="MFS_trans_sf"/>
</dbReference>
<evidence type="ECO:0000256" key="4">
    <source>
        <dbReference type="ARBA" id="ARBA00023136"/>
    </source>
</evidence>
<accession>A0A815G378</accession>
<dbReference type="SUPFAM" id="SSF103473">
    <property type="entry name" value="MFS general substrate transporter"/>
    <property type="match status" value="1"/>
</dbReference>
<dbReference type="EMBL" id="CAJNOQ010014029">
    <property type="protein sequence ID" value="CAF1333238.1"/>
    <property type="molecule type" value="Genomic_DNA"/>
</dbReference>
<feature type="transmembrane region" description="Helical" evidence="5">
    <location>
        <begin position="169"/>
        <end position="188"/>
    </location>
</feature>
<feature type="transmembrane region" description="Helical" evidence="5">
    <location>
        <begin position="365"/>
        <end position="389"/>
    </location>
</feature>
<keyword evidence="4 5" id="KW-0472">Membrane</keyword>
<comment type="subcellular location">
    <subcellularLocation>
        <location evidence="1">Membrane</location>
        <topology evidence="1">Multi-pass membrane protein</topology>
    </subcellularLocation>
</comment>
<dbReference type="EMBL" id="CAJNOK010022171">
    <property type="protein sequence ID" value="CAF1343868.1"/>
    <property type="molecule type" value="Genomic_DNA"/>
</dbReference>
<dbReference type="PROSITE" id="PS00217">
    <property type="entry name" value="SUGAR_TRANSPORT_2"/>
    <property type="match status" value="1"/>
</dbReference>
<evidence type="ECO:0000256" key="1">
    <source>
        <dbReference type="ARBA" id="ARBA00004141"/>
    </source>
</evidence>
<dbReference type="AlphaFoldDB" id="A0A815G378"/>
<proteinExistence type="predicted"/>
<feature type="transmembrane region" description="Helical" evidence="5">
    <location>
        <begin position="395"/>
        <end position="416"/>
    </location>
</feature>
<feature type="domain" description="Major facilitator superfamily (MFS) profile" evidence="6">
    <location>
        <begin position="15"/>
        <end position="420"/>
    </location>
</feature>
<gene>
    <name evidence="7" type="ORF">GPM918_LOCUS30060</name>
    <name evidence="8" type="ORF">OVA965_LOCUS30474</name>
    <name evidence="10" type="ORF">SRO942_LOCUS30665</name>
    <name evidence="9" type="ORF">TMI583_LOCUS31279</name>
</gene>
<dbReference type="OrthoDB" id="4142200at2759"/>
<organism evidence="7 11">
    <name type="scientific">Didymodactylos carnosus</name>
    <dbReference type="NCBI Taxonomy" id="1234261"/>
    <lineage>
        <taxon>Eukaryota</taxon>
        <taxon>Metazoa</taxon>
        <taxon>Spiralia</taxon>
        <taxon>Gnathifera</taxon>
        <taxon>Rotifera</taxon>
        <taxon>Eurotatoria</taxon>
        <taxon>Bdelloidea</taxon>
        <taxon>Philodinida</taxon>
        <taxon>Philodinidae</taxon>
        <taxon>Didymodactylos</taxon>
    </lineage>
</organism>
<evidence type="ECO:0000256" key="2">
    <source>
        <dbReference type="ARBA" id="ARBA00022692"/>
    </source>
</evidence>
<evidence type="ECO:0000256" key="5">
    <source>
        <dbReference type="SAM" id="Phobius"/>
    </source>
</evidence>
<dbReference type="InterPro" id="IPR005828">
    <property type="entry name" value="MFS_sugar_transport-like"/>
</dbReference>
<feature type="transmembrane region" description="Helical" evidence="5">
    <location>
        <begin position="82"/>
        <end position="102"/>
    </location>
</feature>
<dbReference type="InterPro" id="IPR005829">
    <property type="entry name" value="Sugar_transporter_CS"/>
</dbReference>
<name>A0A815G378_9BILA</name>